<name>A0ABR2QMS4_9ROSI</name>
<protein>
    <submittedName>
        <fullName evidence="2">Uncharacterized protein</fullName>
    </submittedName>
</protein>
<dbReference type="PANTHER" id="PTHR36359:SF1">
    <property type="entry name" value="PROTEIN RESISTANCE TO PHYTOPHTHORA 1, CHLOROPLASTIC"/>
    <property type="match status" value="1"/>
</dbReference>
<sequence>MRTGDADAEDFAATFAPRASTATKNPAVPRTALYNVFKVQGYVSLRLGGVLSFNLIFPPNEPDVWRLMNMWSIWMFTIPSLRARDCWKNEKEALNFSHFLIIPLINAIIPFFCGCLVCRHRSLLCHVCLEGLNRYRWRFCDSIVVSGIVASAKYGETFYHEPKLKRLAMNFFDSIPNWLVLNSPGTTEKWLSRTYTEMPNSDARLCTTAENASVFSRVWLKKWWWILVSGK</sequence>
<keyword evidence="1" id="KW-1133">Transmembrane helix</keyword>
<keyword evidence="1" id="KW-0472">Membrane</keyword>
<dbReference type="Proteomes" id="UP001396334">
    <property type="component" value="Unassembled WGS sequence"/>
</dbReference>
<proteinExistence type="predicted"/>
<reference evidence="2 3" key="1">
    <citation type="journal article" date="2024" name="G3 (Bethesda)">
        <title>Genome assembly of Hibiscus sabdariffa L. provides insights into metabolisms of medicinal natural products.</title>
        <authorList>
            <person name="Kim T."/>
        </authorList>
    </citation>
    <scope>NUCLEOTIDE SEQUENCE [LARGE SCALE GENOMIC DNA]</scope>
    <source>
        <strain evidence="2">TK-2024</strain>
        <tissue evidence="2">Old leaves</tissue>
    </source>
</reference>
<keyword evidence="3" id="KW-1185">Reference proteome</keyword>
<dbReference type="InterPro" id="IPR044966">
    <property type="entry name" value="RPH1"/>
</dbReference>
<feature type="transmembrane region" description="Helical" evidence="1">
    <location>
        <begin position="93"/>
        <end position="112"/>
    </location>
</feature>
<gene>
    <name evidence="2" type="ORF">V6N11_024578</name>
</gene>
<organism evidence="2 3">
    <name type="scientific">Hibiscus sabdariffa</name>
    <name type="common">roselle</name>
    <dbReference type="NCBI Taxonomy" id="183260"/>
    <lineage>
        <taxon>Eukaryota</taxon>
        <taxon>Viridiplantae</taxon>
        <taxon>Streptophyta</taxon>
        <taxon>Embryophyta</taxon>
        <taxon>Tracheophyta</taxon>
        <taxon>Spermatophyta</taxon>
        <taxon>Magnoliopsida</taxon>
        <taxon>eudicotyledons</taxon>
        <taxon>Gunneridae</taxon>
        <taxon>Pentapetalae</taxon>
        <taxon>rosids</taxon>
        <taxon>malvids</taxon>
        <taxon>Malvales</taxon>
        <taxon>Malvaceae</taxon>
        <taxon>Malvoideae</taxon>
        <taxon>Hibiscus</taxon>
    </lineage>
</organism>
<evidence type="ECO:0000256" key="1">
    <source>
        <dbReference type="SAM" id="Phobius"/>
    </source>
</evidence>
<keyword evidence="1" id="KW-0812">Transmembrane</keyword>
<evidence type="ECO:0000313" key="2">
    <source>
        <dbReference type="EMBL" id="KAK9001880.1"/>
    </source>
</evidence>
<accession>A0ABR2QMS4</accession>
<comment type="caution">
    <text evidence="2">The sequence shown here is derived from an EMBL/GenBank/DDBJ whole genome shotgun (WGS) entry which is preliminary data.</text>
</comment>
<evidence type="ECO:0000313" key="3">
    <source>
        <dbReference type="Proteomes" id="UP001396334"/>
    </source>
</evidence>
<dbReference type="PANTHER" id="PTHR36359">
    <property type="entry name" value="PROTEIN RESISTANCE TO PHYTOPHTHORA 1, CHLOROPLASTIC"/>
    <property type="match status" value="1"/>
</dbReference>
<dbReference type="EMBL" id="JBBPBN010000035">
    <property type="protein sequence ID" value="KAK9001880.1"/>
    <property type="molecule type" value="Genomic_DNA"/>
</dbReference>